<dbReference type="GO" id="GO:0004150">
    <property type="term" value="F:dihydroneopterin aldolase activity"/>
    <property type="evidence" value="ECO:0007669"/>
    <property type="project" value="InterPro"/>
</dbReference>
<keyword evidence="12" id="KW-1185">Reference proteome</keyword>
<dbReference type="InterPro" id="IPR011701">
    <property type="entry name" value="MFS"/>
</dbReference>
<feature type="compositionally biased region" description="Polar residues" evidence="8">
    <location>
        <begin position="1"/>
        <end position="12"/>
    </location>
</feature>
<feature type="transmembrane region" description="Helical" evidence="9">
    <location>
        <begin position="176"/>
        <end position="196"/>
    </location>
</feature>
<feature type="transmembrane region" description="Helical" evidence="9">
    <location>
        <begin position="538"/>
        <end position="559"/>
    </location>
</feature>
<dbReference type="SMART" id="SM00905">
    <property type="entry name" value="FolB"/>
    <property type="match status" value="1"/>
</dbReference>
<evidence type="ECO:0000256" key="2">
    <source>
        <dbReference type="ARBA" id="ARBA00006595"/>
    </source>
</evidence>
<dbReference type="EMBL" id="QGML01002868">
    <property type="protein sequence ID" value="TVY87001.1"/>
    <property type="molecule type" value="Genomic_DNA"/>
</dbReference>
<evidence type="ECO:0000256" key="9">
    <source>
        <dbReference type="SAM" id="Phobius"/>
    </source>
</evidence>
<dbReference type="Gene3D" id="1.20.1250.20">
    <property type="entry name" value="MFS general substrate transporter like domains"/>
    <property type="match status" value="1"/>
</dbReference>
<sequence length="711" mass="78082">MSLLQRVTSNEILSPERGRSPTSSHSPRDRKLSFSPLPGSWVAPAVEENVQAIGAFEVPKSKRIREFFFPDSFVRVGGDIRCANTDGASPTVQVGAAVIYCLFAAGIVFGYAAIKPVLIREHVYRNLCTKEELEEGVRTCYDQEIHLNLMFTVAAVGTNVAALPIGAILDTLGPRVCGIIGSFLLAIGAVLFAFASEAKFDAYIPGYLFLALGGPFVFISSFQLSNTFPKHSGLILALLTGAFDSSSAVFLIYRMIYQWSNGSFWPKKFFLAYLIVPVLILIVQILLMPKASYKTVGELVKQVEDVDTNYDDQVDEQTALLQDERRQDRQSVVSEITDLLGSKSGGTQIQQEERKMAISGVWGAMHGKTVTQQILSPWFLLITLFTVIQMTRINFFVATIRPQYEYLLSSYDKAVEINTFFDVALPLGGILSIPFIGLVLDNTSTFFVLSALVTIATAIGVLGCLPYTWAAYANISLFVLYRPFYYTAVSDYSAKVFGFRTFGTVYGLIICLAGLFNFSQSGLDALLHKVFHGDPLPVNLILLGSALVVGIALCVFVGVKAYSFERLGLENEAEDASEVIMPGAESPDRSILKAYVLTLHDLKIPTLIGVNPNERLAKQLVVATIKIDGVERPCPSHFYHVLEQIVVKTIEESSFQTLEALAMHVGERIVKYFVLPFCSCSGIDPQITISLEKPTAVTFADAPVVEITLET</sequence>
<dbReference type="InterPro" id="IPR043133">
    <property type="entry name" value="GTP-CH-I_C/QueF"/>
</dbReference>
<dbReference type="GO" id="GO:0046656">
    <property type="term" value="P:folic acid biosynthetic process"/>
    <property type="evidence" value="ECO:0007669"/>
    <property type="project" value="UniProtKB-KW"/>
</dbReference>
<dbReference type="Pfam" id="PF07690">
    <property type="entry name" value="MFS_1"/>
    <property type="match status" value="1"/>
</dbReference>
<dbReference type="InterPro" id="IPR006157">
    <property type="entry name" value="FolB_dom"/>
</dbReference>
<dbReference type="SUPFAM" id="SSF103473">
    <property type="entry name" value="MFS general substrate transporter"/>
    <property type="match status" value="1"/>
</dbReference>
<evidence type="ECO:0000256" key="1">
    <source>
        <dbReference type="ARBA" id="ARBA00004141"/>
    </source>
</evidence>
<keyword evidence="7 9" id="KW-0472">Membrane</keyword>
<dbReference type="InterPro" id="IPR036259">
    <property type="entry name" value="MFS_trans_sf"/>
</dbReference>
<evidence type="ECO:0000259" key="10">
    <source>
        <dbReference type="SMART" id="SM00905"/>
    </source>
</evidence>
<dbReference type="Proteomes" id="UP000315522">
    <property type="component" value="Unassembled WGS sequence"/>
</dbReference>
<evidence type="ECO:0000256" key="6">
    <source>
        <dbReference type="ARBA" id="ARBA00022989"/>
    </source>
</evidence>
<evidence type="ECO:0000313" key="11">
    <source>
        <dbReference type="EMBL" id="TVY87001.1"/>
    </source>
</evidence>
<comment type="subcellular location">
    <subcellularLocation>
        <location evidence="1">Membrane</location>
        <topology evidence="1">Multi-pass membrane protein</topology>
    </subcellularLocation>
</comment>
<feature type="transmembrane region" description="Helical" evidence="9">
    <location>
        <begin position="149"/>
        <end position="169"/>
    </location>
</feature>
<feature type="transmembrane region" description="Helical" evidence="9">
    <location>
        <begin position="497"/>
        <end position="518"/>
    </location>
</feature>
<name>A0A559M209_9HELO</name>
<evidence type="ECO:0000256" key="7">
    <source>
        <dbReference type="ARBA" id="ARBA00023136"/>
    </source>
</evidence>
<feature type="transmembrane region" description="Helical" evidence="9">
    <location>
        <begin position="420"/>
        <end position="439"/>
    </location>
</feature>
<feature type="region of interest" description="Disordered" evidence="8">
    <location>
        <begin position="1"/>
        <end position="31"/>
    </location>
</feature>
<evidence type="ECO:0000256" key="3">
    <source>
        <dbReference type="ARBA" id="ARBA00022448"/>
    </source>
</evidence>
<protein>
    <submittedName>
        <fullName evidence="11">Protein FMP42</fullName>
    </submittedName>
</protein>
<keyword evidence="6 9" id="KW-1133">Transmembrane helix</keyword>
<evidence type="ECO:0000256" key="5">
    <source>
        <dbReference type="ARBA" id="ARBA00022909"/>
    </source>
</evidence>
<feature type="transmembrane region" description="Helical" evidence="9">
    <location>
        <begin position="378"/>
        <end position="400"/>
    </location>
</feature>
<dbReference type="GO" id="GO:0022857">
    <property type="term" value="F:transmembrane transporter activity"/>
    <property type="evidence" value="ECO:0007669"/>
    <property type="project" value="InterPro"/>
</dbReference>
<evidence type="ECO:0000313" key="12">
    <source>
        <dbReference type="Proteomes" id="UP000315522"/>
    </source>
</evidence>
<organism evidence="11 12">
    <name type="scientific">Lachnellula willkommii</name>
    <dbReference type="NCBI Taxonomy" id="215461"/>
    <lineage>
        <taxon>Eukaryota</taxon>
        <taxon>Fungi</taxon>
        <taxon>Dikarya</taxon>
        <taxon>Ascomycota</taxon>
        <taxon>Pezizomycotina</taxon>
        <taxon>Leotiomycetes</taxon>
        <taxon>Helotiales</taxon>
        <taxon>Lachnaceae</taxon>
        <taxon>Lachnellula</taxon>
    </lineage>
</organism>
<dbReference type="InterPro" id="IPR052599">
    <property type="entry name" value="SLC43A_AATransporter"/>
</dbReference>
<accession>A0A559M209</accession>
<dbReference type="GO" id="GO:0000329">
    <property type="term" value="C:fungal-type vacuole membrane"/>
    <property type="evidence" value="ECO:0007669"/>
    <property type="project" value="TreeGrafter"/>
</dbReference>
<evidence type="ECO:0000256" key="8">
    <source>
        <dbReference type="SAM" id="MobiDB-lite"/>
    </source>
</evidence>
<dbReference type="Gene3D" id="3.30.1130.10">
    <property type="match status" value="1"/>
</dbReference>
<dbReference type="PANTHER" id="PTHR20772:SF2">
    <property type="entry name" value="PROTEIN FMP42"/>
    <property type="match status" value="1"/>
</dbReference>
<feature type="non-terminal residue" evidence="11">
    <location>
        <position position="711"/>
    </location>
</feature>
<feature type="transmembrane region" description="Helical" evidence="9">
    <location>
        <begin position="269"/>
        <end position="287"/>
    </location>
</feature>
<dbReference type="AlphaFoldDB" id="A0A559M209"/>
<dbReference type="PANTHER" id="PTHR20772">
    <property type="entry name" value="PROTEIN FMP42"/>
    <property type="match status" value="1"/>
</dbReference>
<gene>
    <name evidence="11" type="primary">FMP42</name>
    <name evidence="11" type="ORF">LAWI1_G008181</name>
</gene>
<feature type="transmembrane region" description="Helical" evidence="9">
    <location>
        <begin position="234"/>
        <end position="257"/>
    </location>
</feature>
<keyword evidence="3" id="KW-0813">Transport</keyword>
<comment type="similarity">
    <text evidence="2">Belongs to the SLC43A transporter (TC 2.A.1.44) family.</text>
</comment>
<dbReference type="SUPFAM" id="SSF55620">
    <property type="entry name" value="Tetrahydrobiopterin biosynthesis enzymes-like"/>
    <property type="match status" value="1"/>
</dbReference>
<comment type="caution">
    <text evidence="11">The sequence shown here is derived from an EMBL/GenBank/DDBJ whole genome shotgun (WGS) entry which is preliminary data.</text>
</comment>
<feature type="transmembrane region" description="Helical" evidence="9">
    <location>
        <begin position="202"/>
        <end position="222"/>
    </location>
</feature>
<dbReference type="Pfam" id="PF02152">
    <property type="entry name" value="FolB"/>
    <property type="match status" value="1"/>
</dbReference>
<reference evidence="11 12" key="1">
    <citation type="submission" date="2018-05" db="EMBL/GenBank/DDBJ databases">
        <title>Genome sequencing and assembly of the regulated plant pathogen Lachnellula willkommii and related sister species for the development of diagnostic species identification markers.</title>
        <authorList>
            <person name="Giroux E."/>
            <person name="Bilodeau G."/>
        </authorList>
    </citation>
    <scope>NUCLEOTIDE SEQUENCE [LARGE SCALE GENOMIC DNA]</scope>
    <source>
        <strain evidence="11 12">CBS 172.35</strain>
    </source>
</reference>
<keyword evidence="5" id="KW-0289">Folate biosynthesis</keyword>
<proteinExistence type="inferred from homology"/>
<feature type="transmembrane region" description="Helical" evidence="9">
    <location>
        <begin position="94"/>
        <end position="114"/>
    </location>
</feature>
<dbReference type="CDD" id="cd06174">
    <property type="entry name" value="MFS"/>
    <property type="match status" value="1"/>
</dbReference>
<feature type="domain" description="Dihydroneopterin aldolase/epimerase" evidence="10">
    <location>
        <begin position="597"/>
        <end position="709"/>
    </location>
</feature>
<keyword evidence="4 9" id="KW-0812">Transmembrane</keyword>
<evidence type="ECO:0000256" key="4">
    <source>
        <dbReference type="ARBA" id="ARBA00022692"/>
    </source>
</evidence>